<evidence type="ECO:0000313" key="2">
    <source>
        <dbReference type="Proteomes" id="UP001596241"/>
    </source>
</evidence>
<accession>A0ABW1FJY4</accession>
<proteinExistence type="predicted"/>
<protein>
    <submittedName>
        <fullName evidence="1">Uncharacterized protein</fullName>
    </submittedName>
</protein>
<dbReference type="EMBL" id="JBHSPW010000006">
    <property type="protein sequence ID" value="MFC5894237.1"/>
    <property type="molecule type" value="Genomic_DNA"/>
</dbReference>
<evidence type="ECO:0000313" key="1">
    <source>
        <dbReference type="EMBL" id="MFC5894237.1"/>
    </source>
</evidence>
<dbReference type="RefSeq" id="WP_345083762.1">
    <property type="nucleotide sequence ID" value="NZ_BAAAWG010000007.1"/>
</dbReference>
<sequence length="134" mass="14592">MSPTAVPAPRPGYWCECWTQSPATGETPVLLASCEGDSAVQAVRWIRVALSTITSALEAEAAAHARKWMAGGYVSAIETLAYNTPYAFVVGHRDTRIEWTARPVLFLDLAHRTAAELPACTETFTPRPKAPMPY</sequence>
<organism evidence="1 2">
    <name type="scientific">Streptomyces ramulosus</name>
    <dbReference type="NCBI Taxonomy" id="47762"/>
    <lineage>
        <taxon>Bacteria</taxon>
        <taxon>Bacillati</taxon>
        <taxon>Actinomycetota</taxon>
        <taxon>Actinomycetes</taxon>
        <taxon>Kitasatosporales</taxon>
        <taxon>Streptomycetaceae</taxon>
        <taxon>Streptomyces</taxon>
    </lineage>
</organism>
<reference evidence="2" key="1">
    <citation type="journal article" date="2019" name="Int. J. Syst. Evol. Microbiol.">
        <title>The Global Catalogue of Microorganisms (GCM) 10K type strain sequencing project: providing services to taxonomists for standard genome sequencing and annotation.</title>
        <authorList>
            <consortium name="The Broad Institute Genomics Platform"/>
            <consortium name="The Broad Institute Genome Sequencing Center for Infectious Disease"/>
            <person name="Wu L."/>
            <person name="Ma J."/>
        </authorList>
    </citation>
    <scope>NUCLEOTIDE SEQUENCE [LARGE SCALE GENOMIC DNA]</scope>
    <source>
        <strain evidence="2">CGMCC 1.15809</strain>
    </source>
</reference>
<keyword evidence="2" id="KW-1185">Reference proteome</keyword>
<dbReference type="Proteomes" id="UP001596241">
    <property type="component" value="Unassembled WGS sequence"/>
</dbReference>
<gene>
    <name evidence="1" type="ORF">ACFP3M_15560</name>
</gene>
<comment type="caution">
    <text evidence="1">The sequence shown here is derived from an EMBL/GenBank/DDBJ whole genome shotgun (WGS) entry which is preliminary data.</text>
</comment>
<name>A0ABW1FJY4_9ACTN</name>